<dbReference type="PATRIC" id="fig|1196325.3.peg.1570"/>
<dbReference type="KEGG" id="ppx:T1E_1571"/>
<comment type="similarity">
    <text evidence="7">Belongs to the TonB-dependent receptor family.</text>
</comment>
<evidence type="ECO:0000256" key="6">
    <source>
        <dbReference type="ARBA" id="ARBA00023237"/>
    </source>
</evidence>
<evidence type="ECO:0000313" key="8">
    <source>
        <dbReference type="EMBL" id="AFO47425.1"/>
    </source>
</evidence>
<dbReference type="Gene3D" id="2.40.170.20">
    <property type="entry name" value="TonB-dependent receptor, beta-barrel domain"/>
    <property type="match status" value="1"/>
</dbReference>
<protein>
    <submittedName>
        <fullName evidence="8">TonB-dependent siderophore receptor</fullName>
    </submittedName>
</protein>
<dbReference type="PROSITE" id="PS52016">
    <property type="entry name" value="TONB_DEPENDENT_REC_3"/>
    <property type="match status" value="1"/>
</dbReference>
<evidence type="ECO:0000256" key="5">
    <source>
        <dbReference type="ARBA" id="ARBA00023136"/>
    </source>
</evidence>
<gene>
    <name evidence="8" type="ordered locus">T1E_1571</name>
</gene>
<proteinExistence type="inferred from homology"/>
<dbReference type="HOGENOM" id="CLU_3275374_0_0_6"/>
<sequence>MRLQLNVKNLFDKVYYSSAVNQYFVAIGDARQVSLSSTFEF</sequence>
<evidence type="ECO:0000256" key="4">
    <source>
        <dbReference type="ARBA" id="ARBA00022692"/>
    </source>
</evidence>
<dbReference type="EMBL" id="CP003734">
    <property type="protein sequence ID" value="AFO47425.1"/>
    <property type="molecule type" value="Genomic_DNA"/>
</dbReference>
<dbReference type="GO" id="GO:0009279">
    <property type="term" value="C:cell outer membrane"/>
    <property type="evidence" value="ECO:0007669"/>
    <property type="project" value="UniProtKB-SubCell"/>
</dbReference>
<evidence type="ECO:0000256" key="7">
    <source>
        <dbReference type="PROSITE-ProRule" id="PRU01360"/>
    </source>
</evidence>
<keyword evidence="2 7" id="KW-0813">Transport</keyword>
<keyword evidence="4 7" id="KW-0812">Transmembrane</keyword>
<evidence type="ECO:0000256" key="3">
    <source>
        <dbReference type="ARBA" id="ARBA00022452"/>
    </source>
</evidence>
<reference evidence="9" key="1">
    <citation type="journal article" date="2013" name="Microb. Biotechnol.">
        <title>Metabolic potential of the organic-solvent tolerant Pseudomonas putida DOT-T1E deduced from its annotated genome.</title>
        <authorList>
            <person name="Udaondo Z."/>
            <person name="Molina L."/>
            <person name="Daniels C."/>
            <person name="Gomez M.J."/>
            <person name="Molina-Henares M.A."/>
            <person name="Matilla M.A."/>
            <person name="Roca A."/>
            <person name="Fernandez M."/>
            <person name="Duque E."/>
            <person name="Segura A."/>
            <person name="Ramos J.L."/>
        </authorList>
    </citation>
    <scope>NUCLEOTIDE SEQUENCE [LARGE SCALE GENOMIC DNA]</scope>
    <source>
        <strain evidence="9">DOT-T1E</strain>
    </source>
</reference>
<evidence type="ECO:0000256" key="2">
    <source>
        <dbReference type="ARBA" id="ARBA00022448"/>
    </source>
</evidence>
<dbReference type="AlphaFoldDB" id="I7AXJ6"/>
<organism evidence="8 9">
    <name type="scientific">Pseudomonas putida (strain DOT-T1E)</name>
    <dbReference type="NCBI Taxonomy" id="1196325"/>
    <lineage>
        <taxon>Bacteria</taxon>
        <taxon>Pseudomonadati</taxon>
        <taxon>Pseudomonadota</taxon>
        <taxon>Gammaproteobacteria</taxon>
        <taxon>Pseudomonadales</taxon>
        <taxon>Pseudomonadaceae</taxon>
        <taxon>Pseudomonas</taxon>
    </lineage>
</organism>
<keyword evidence="3 7" id="KW-1134">Transmembrane beta strand</keyword>
<dbReference type="InterPro" id="IPR036942">
    <property type="entry name" value="Beta-barrel_TonB_sf"/>
</dbReference>
<accession>I7AXJ6</accession>
<keyword evidence="6 7" id="KW-0998">Cell outer membrane</keyword>
<dbReference type="SUPFAM" id="SSF56935">
    <property type="entry name" value="Porins"/>
    <property type="match status" value="1"/>
</dbReference>
<evidence type="ECO:0000313" key="9">
    <source>
        <dbReference type="Proteomes" id="UP000006503"/>
    </source>
</evidence>
<dbReference type="Proteomes" id="UP000006503">
    <property type="component" value="Chromosome"/>
</dbReference>
<evidence type="ECO:0000256" key="1">
    <source>
        <dbReference type="ARBA" id="ARBA00004571"/>
    </source>
</evidence>
<keyword evidence="5 7" id="KW-0472">Membrane</keyword>
<keyword evidence="8" id="KW-0675">Receptor</keyword>
<dbReference type="InterPro" id="IPR039426">
    <property type="entry name" value="TonB-dep_rcpt-like"/>
</dbReference>
<comment type="subcellular location">
    <subcellularLocation>
        <location evidence="1 7">Cell outer membrane</location>
        <topology evidence="1 7">Multi-pass membrane protein</topology>
    </subcellularLocation>
</comment>
<name>I7AXJ6_PSEPT</name>